<gene>
    <name evidence="2" type="ORF">Bca52824_027591</name>
</gene>
<keyword evidence="1" id="KW-1133">Transmembrane helix</keyword>
<proteinExistence type="predicted"/>
<sequence>MNQQENHDGNQISTPAASDLKLLTLLTTLITLILTTPLLLHLLPSLVVPSPPCRQSSILTFLVPLPLRMSYFSLLSF</sequence>
<keyword evidence="3" id="KW-1185">Reference proteome</keyword>
<organism evidence="2 3">
    <name type="scientific">Brassica carinata</name>
    <name type="common">Ethiopian mustard</name>
    <name type="synonym">Abyssinian cabbage</name>
    <dbReference type="NCBI Taxonomy" id="52824"/>
    <lineage>
        <taxon>Eukaryota</taxon>
        <taxon>Viridiplantae</taxon>
        <taxon>Streptophyta</taxon>
        <taxon>Embryophyta</taxon>
        <taxon>Tracheophyta</taxon>
        <taxon>Spermatophyta</taxon>
        <taxon>Magnoliopsida</taxon>
        <taxon>eudicotyledons</taxon>
        <taxon>Gunneridae</taxon>
        <taxon>Pentapetalae</taxon>
        <taxon>rosids</taxon>
        <taxon>malvids</taxon>
        <taxon>Brassicales</taxon>
        <taxon>Brassicaceae</taxon>
        <taxon>Brassiceae</taxon>
        <taxon>Brassica</taxon>
    </lineage>
</organism>
<accession>A0A8X7VAS8</accession>
<dbReference type="Proteomes" id="UP000886595">
    <property type="component" value="Unassembled WGS sequence"/>
</dbReference>
<feature type="transmembrane region" description="Helical" evidence="1">
    <location>
        <begin position="20"/>
        <end position="43"/>
    </location>
</feature>
<name>A0A8X7VAS8_BRACI</name>
<comment type="caution">
    <text evidence="2">The sequence shown here is derived from an EMBL/GenBank/DDBJ whole genome shotgun (WGS) entry which is preliminary data.</text>
</comment>
<evidence type="ECO:0000313" key="2">
    <source>
        <dbReference type="EMBL" id="KAG2307843.1"/>
    </source>
</evidence>
<evidence type="ECO:0000313" key="3">
    <source>
        <dbReference type="Proteomes" id="UP000886595"/>
    </source>
</evidence>
<protein>
    <submittedName>
        <fullName evidence="2">Uncharacterized protein</fullName>
    </submittedName>
</protein>
<evidence type="ECO:0000256" key="1">
    <source>
        <dbReference type="SAM" id="Phobius"/>
    </source>
</evidence>
<dbReference type="EMBL" id="JAAMPC010000006">
    <property type="protein sequence ID" value="KAG2307843.1"/>
    <property type="molecule type" value="Genomic_DNA"/>
</dbReference>
<reference evidence="2 3" key="1">
    <citation type="submission" date="2020-02" db="EMBL/GenBank/DDBJ databases">
        <authorList>
            <person name="Ma Q."/>
            <person name="Huang Y."/>
            <person name="Song X."/>
            <person name="Pei D."/>
        </authorList>
    </citation>
    <scope>NUCLEOTIDE SEQUENCE [LARGE SCALE GENOMIC DNA]</scope>
    <source>
        <strain evidence="2">Sxm20200214</strain>
        <tissue evidence="2">Leaf</tissue>
    </source>
</reference>
<keyword evidence="1" id="KW-0812">Transmembrane</keyword>
<dbReference type="AlphaFoldDB" id="A0A8X7VAS8"/>
<keyword evidence="1" id="KW-0472">Membrane</keyword>